<gene>
    <name evidence="1" type="ORF">U472_00365</name>
</gene>
<dbReference type="Proteomes" id="UP000093514">
    <property type="component" value="Unassembled WGS sequence"/>
</dbReference>
<protein>
    <submittedName>
        <fullName evidence="1">Uncharacterized protein</fullName>
    </submittedName>
</protein>
<reference evidence="2" key="1">
    <citation type="submission" date="2016-07" db="EMBL/GenBank/DDBJ databases">
        <authorList>
            <person name="Florea S."/>
            <person name="Webb J.S."/>
            <person name="Jaromczyk J."/>
            <person name="Schardl C.L."/>
        </authorList>
    </citation>
    <scope>NUCLEOTIDE SEQUENCE [LARGE SCALE GENOMIC DNA]</scope>
    <source>
        <strain evidence="2">Z6</strain>
    </source>
</reference>
<proteinExistence type="predicted"/>
<evidence type="ECO:0000313" key="2">
    <source>
        <dbReference type="Proteomes" id="UP000093514"/>
    </source>
</evidence>
<dbReference type="AlphaFoldDB" id="A0A1C0ADA5"/>
<sequence length="181" mass="21461">MSLKDILNQEDIQFLQDLGRELKEQDNHCTAKPLIFNVYKDDLEFGVDPDFGGSDLYAIVEAADPENAIYSDDIEEMQEFVKDYSYDNDIEIKEINSPDDYKEFLEENEIEYYISYIRKKKVKENAFLTEKAAWEHVKGNKHHYNRYGEPKVYCSHGWRNPELKKLLEIIEKFADLDELEE</sequence>
<evidence type="ECO:0000313" key="1">
    <source>
        <dbReference type="EMBL" id="OCL28644.1"/>
    </source>
</evidence>
<dbReference type="OrthoDB" id="2896613at2"/>
<reference evidence="1 2" key="2">
    <citation type="submission" date="2016-08" db="EMBL/GenBank/DDBJ databases">
        <title>Orenia metallireducens sp. nov. strain Z6, a Novel Metal-reducing Firmicute from the Deep Subsurface.</title>
        <authorList>
            <person name="Maxim B.I."/>
            <person name="Kenneth K."/>
            <person name="Flynn T.M."/>
            <person name="Oloughlin E.J."/>
            <person name="Locke R.A."/>
            <person name="Weber J.R."/>
            <person name="Egan S.M."/>
            <person name="Mackie R.I."/>
            <person name="Cann I.K."/>
        </authorList>
    </citation>
    <scope>NUCLEOTIDE SEQUENCE [LARGE SCALE GENOMIC DNA]</scope>
    <source>
        <strain evidence="1 2">Z6</strain>
    </source>
</reference>
<name>A0A1C0ADA5_9FIRM</name>
<dbReference type="RefSeq" id="WP_068714378.1">
    <property type="nucleotide sequence ID" value="NZ_LWDV01000003.1"/>
</dbReference>
<keyword evidence="2" id="KW-1185">Reference proteome</keyword>
<organism evidence="1 2">
    <name type="scientific">Orenia metallireducens</name>
    <dbReference type="NCBI Taxonomy" id="1413210"/>
    <lineage>
        <taxon>Bacteria</taxon>
        <taxon>Bacillati</taxon>
        <taxon>Bacillota</taxon>
        <taxon>Clostridia</taxon>
        <taxon>Halanaerobiales</taxon>
        <taxon>Halobacteroidaceae</taxon>
        <taxon>Orenia</taxon>
    </lineage>
</organism>
<dbReference type="EMBL" id="LWDV01000003">
    <property type="protein sequence ID" value="OCL28644.1"/>
    <property type="molecule type" value="Genomic_DNA"/>
</dbReference>
<accession>A0A1C0ADA5</accession>
<comment type="caution">
    <text evidence="1">The sequence shown here is derived from an EMBL/GenBank/DDBJ whole genome shotgun (WGS) entry which is preliminary data.</text>
</comment>